<accession>A0A2W7I5M6</accession>
<keyword evidence="1" id="KW-0812">Transmembrane</keyword>
<protein>
    <submittedName>
        <fullName evidence="2">Uncharacterized protein</fullName>
    </submittedName>
</protein>
<comment type="caution">
    <text evidence="2">The sequence shown here is derived from an EMBL/GenBank/DDBJ whole genome shotgun (WGS) entry which is preliminary data.</text>
</comment>
<reference evidence="2 3" key="1">
    <citation type="submission" date="2018-06" db="EMBL/GenBank/DDBJ databases">
        <title>Genomic Encyclopedia of Archaeal and Bacterial Type Strains, Phase II (KMG-II): from individual species to whole genera.</title>
        <authorList>
            <person name="Goeker M."/>
        </authorList>
    </citation>
    <scope>NUCLEOTIDE SEQUENCE [LARGE SCALE GENOMIC DNA]</scope>
    <source>
        <strain evidence="2 3">DSM 15361</strain>
    </source>
</reference>
<evidence type="ECO:0000313" key="3">
    <source>
        <dbReference type="Proteomes" id="UP000249542"/>
    </source>
</evidence>
<feature type="transmembrane region" description="Helical" evidence="1">
    <location>
        <begin position="75"/>
        <end position="92"/>
    </location>
</feature>
<dbReference type="EMBL" id="QKYV01000004">
    <property type="protein sequence ID" value="PZW40475.1"/>
    <property type="molecule type" value="Genomic_DNA"/>
</dbReference>
<gene>
    <name evidence="2" type="ORF">LX95_01538</name>
</gene>
<dbReference type="AlphaFoldDB" id="A0A2W7I5M6"/>
<proteinExistence type="predicted"/>
<organism evidence="2 3">
    <name type="scientific">Mesonia algae</name>
    <dbReference type="NCBI Taxonomy" id="213248"/>
    <lineage>
        <taxon>Bacteria</taxon>
        <taxon>Pseudomonadati</taxon>
        <taxon>Bacteroidota</taxon>
        <taxon>Flavobacteriia</taxon>
        <taxon>Flavobacteriales</taxon>
        <taxon>Flavobacteriaceae</taxon>
        <taxon>Mesonia</taxon>
    </lineage>
</organism>
<keyword evidence="1" id="KW-0472">Membrane</keyword>
<keyword evidence="3" id="KW-1185">Reference proteome</keyword>
<keyword evidence="1" id="KW-1133">Transmembrane helix</keyword>
<evidence type="ECO:0000313" key="2">
    <source>
        <dbReference type="EMBL" id="PZW40475.1"/>
    </source>
</evidence>
<dbReference type="Proteomes" id="UP000249542">
    <property type="component" value="Unassembled WGS sequence"/>
</dbReference>
<sequence length="169" mass="19090">MEQESKNQLDICCHTELVSVSHPVKHFIFVISSGVEKSCSSKFNSLVISSRVEKSCSSKFNSLVISSRVEKSHDWFYFISIHLLIVPFFFALPKKEPKKSRLIFISLNCYENFLSCARETVSLVPCSKAIAAKFSAITTELKRGRIFPTYVMLSLINYVESAISVSHPV</sequence>
<name>A0A2W7I5M6_9FLAO</name>
<evidence type="ECO:0000256" key="1">
    <source>
        <dbReference type="SAM" id="Phobius"/>
    </source>
</evidence>